<keyword evidence="4" id="KW-1185">Reference proteome</keyword>
<evidence type="ECO:0000313" key="3">
    <source>
        <dbReference type="EMBL" id="GGF99753.1"/>
    </source>
</evidence>
<dbReference type="InterPro" id="IPR000073">
    <property type="entry name" value="AB_hydrolase_1"/>
</dbReference>
<comment type="caution">
    <text evidence="3">The sequence shown here is derived from an EMBL/GenBank/DDBJ whole genome shotgun (WGS) entry which is preliminary data.</text>
</comment>
<organism evidence="3 4">
    <name type="scientific">Paenibacillus aceti</name>
    <dbReference type="NCBI Taxonomy" id="1820010"/>
    <lineage>
        <taxon>Bacteria</taxon>
        <taxon>Bacillati</taxon>
        <taxon>Bacillota</taxon>
        <taxon>Bacilli</taxon>
        <taxon>Bacillales</taxon>
        <taxon>Paenibacillaceae</taxon>
        <taxon>Paenibacillus</taxon>
    </lineage>
</organism>
<name>A0ABQ1VVE9_9BACL</name>
<keyword evidence="1" id="KW-0472">Membrane</keyword>
<gene>
    <name evidence="3" type="ORF">GCM10010913_21920</name>
</gene>
<keyword evidence="1" id="KW-0812">Transmembrane</keyword>
<protein>
    <recommendedName>
        <fullName evidence="2">AB hydrolase-1 domain-containing protein</fullName>
    </recommendedName>
</protein>
<dbReference type="EMBL" id="BMIW01000013">
    <property type="protein sequence ID" value="GGF99753.1"/>
    <property type="molecule type" value="Genomic_DNA"/>
</dbReference>
<evidence type="ECO:0000256" key="1">
    <source>
        <dbReference type="SAM" id="Phobius"/>
    </source>
</evidence>
<keyword evidence="1" id="KW-1133">Transmembrane helix</keyword>
<sequence>MKSLDHNNLPLQPEWIGLDAPNHKARRISLRNVIVALLLSIVFFLVFCFVALHGFIAWVLSNPTVAPLYSNPKIAKNLDYSDIIFPAADGSRMMQGWYIPADSSRKTIVFSHGYGANREESWIPMYDLAHFAHRLNFNVLMFDYGFAAGGTGDSKEVATGGKKEAQQLLGAIQFAKRHGGDEVIVWGFSMGAGTALQAALHSEDIDGMILDSTFLLEPDTMYHNIRQHLDLPRHPSLEIIGLLLPVLNGTSLRQIPYQAVKTEDYPFPILFIHGTEDDKAPYPIAEKLAENQTNPLSDVWIVKDSHHELIFREHPKEYLRLVSSFLGRLEASMSSSSASASAGSNP</sequence>
<evidence type="ECO:0000259" key="2">
    <source>
        <dbReference type="Pfam" id="PF12697"/>
    </source>
</evidence>
<feature type="domain" description="AB hydrolase-1" evidence="2">
    <location>
        <begin position="108"/>
        <end position="319"/>
    </location>
</feature>
<dbReference type="PANTHER" id="PTHR12277:SF79">
    <property type="entry name" value="XAA-PRO DIPEPTIDYL-PEPTIDASE-RELATED"/>
    <property type="match status" value="1"/>
</dbReference>
<proteinExistence type="predicted"/>
<dbReference type="SUPFAM" id="SSF53474">
    <property type="entry name" value="alpha/beta-Hydrolases"/>
    <property type="match status" value="1"/>
</dbReference>
<dbReference type="Gene3D" id="3.40.50.1820">
    <property type="entry name" value="alpha/beta hydrolase"/>
    <property type="match status" value="1"/>
</dbReference>
<dbReference type="Proteomes" id="UP000608420">
    <property type="component" value="Unassembled WGS sequence"/>
</dbReference>
<feature type="transmembrane region" description="Helical" evidence="1">
    <location>
        <begin position="33"/>
        <end position="60"/>
    </location>
</feature>
<dbReference type="InterPro" id="IPR029058">
    <property type="entry name" value="AB_hydrolase_fold"/>
</dbReference>
<reference evidence="4" key="1">
    <citation type="journal article" date="2019" name="Int. J. Syst. Evol. Microbiol.">
        <title>The Global Catalogue of Microorganisms (GCM) 10K type strain sequencing project: providing services to taxonomists for standard genome sequencing and annotation.</title>
        <authorList>
            <consortium name="The Broad Institute Genomics Platform"/>
            <consortium name="The Broad Institute Genome Sequencing Center for Infectious Disease"/>
            <person name="Wu L."/>
            <person name="Ma J."/>
        </authorList>
    </citation>
    <scope>NUCLEOTIDE SEQUENCE [LARGE SCALE GENOMIC DNA]</scope>
    <source>
        <strain evidence="4">CGMCC 1.15420</strain>
    </source>
</reference>
<dbReference type="PANTHER" id="PTHR12277">
    <property type="entry name" value="ALPHA/BETA HYDROLASE DOMAIN-CONTAINING PROTEIN"/>
    <property type="match status" value="1"/>
</dbReference>
<dbReference type="RefSeq" id="WP_120464703.1">
    <property type="nucleotide sequence ID" value="NZ_BMIW01000013.1"/>
</dbReference>
<evidence type="ECO:0000313" key="4">
    <source>
        <dbReference type="Proteomes" id="UP000608420"/>
    </source>
</evidence>
<dbReference type="Pfam" id="PF12697">
    <property type="entry name" value="Abhydrolase_6"/>
    <property type="match status" value="1"/>
</dbReference>
<accession>A0ABQ1VVE9</accession>